<evidence type="ECO:0000256" key="2">
    <source>
        <dbReference type="ARBA" id="ARBA00022723"/>
    </source>
</evidence>
<evidence type="ECO:0000256" key="1">
    <source>
        <dbReference type="ARBA" id="ARBA00001961"/>
    </source>
</evidence>
<protein>
    <submittedName>
        <fullName evidence="8">SM-20-related protein</fullName>
    </submittedName>
</protein>
<dbReference type="GO" id="GO:0031418">
    <property type="term" value="F:L-ascorbic acid binding"/>
    <property type="evidence" value="ECO:0007669"/>
    <property type="project" value="UniProtKB-KW"/>
</dbReference>
<dbReference type="PANTHER" id="PTHR12907">
    <property type="entry name" value="EGL NINE HOMOLOG-RELATED"/>
    <property type="match status" value="1"/>
</dbReference>
<evidence type="ECO:0000313" key="8">
    <source>
        <dbReference type="EMBL" id="ATX79632.1"/>
    </source>
</evidence>
<dbReference type="Pfam" id="PF13640">
    <property type="entry name" value="2OG-FeII_Oxy_3"/>
    <property type="match status" value="1"/>
</dbReference>
<accession>A0A2K8KY14</accession>
<dbReference type="PROSITE" id="PS51471">
    <property type="entry name" value="FE2OG_OXY"/>
    <property type="match status" value="1"/>
</dbReference>
<feature type="domain" description="Fe2OG dioxygenase" evidence="7">
    <location>
        <begin position="107"/>
        <end position="212"/>
    </location>
</feature>
<dbReference type="Gene3D" id="2.60.120.620">
    <property type="entry name" value="q2cbj1_9rhob like domain"/>
    <property type="match status" value="1"/>
</dbReference>
<evidence type="ECO:0000256" key="4">
    <source>
        <dbReference type="ARBA" id="ARBA00022964"/>
    </source>
</evidence>
<proteinExistence type="predicted"/>
<dbReference type="OrthoDB" id="5292137at2"/>
<dbReference type="InterPro" id="IPR005123">
    <property type="entry name" value="Oxoglu/Fe-dep_dioxygenase_dom"/>
</dbReference>
<organism evidence="8 9">
    <name type="scientific">Mariprofundus aestuarium</name>
    <dbReference type="NCBI Taxonomy" id="1921086"/>
    <lineage>
        <taxon>Bacteria</taxon>
        <taxon>Pseudomonadati</taxon>
        <taxon>Pseudomonadota</taxon>
        <taxon>Candidatius Mariprofundia</taxon>
        <taxon>Mariprofundales</taxon>
        <taxon>Mariprofundaceae</taxon>
        <taxon>Mariprofundus</taxon>
    </lineage>
</organism>
<evidence type="ECO:0000256" key="3">
    <source>
        <dbReference type="ARBA" id="ARBA00022896"/>
    </source>
</evidence>
<comment type="cofactor">
    <cofactor evidence="1">
        <name>L-ascorbate</name>
        <dbReference type="ChEBI" id="CHEBI:38290"/>
    </cofactor>
</comment>
<dbReference type="EMBL" id="CP018799">
    <property type="protein sequence ID" value="ATX79632.1"/>
    <property type="molecule type" value="Genomic_DNA"/>
</dbReference>
<keyword evidence="3" id="KW-0847">Vitamin C</keyword>
<dbReference type="SMART" id="SM00702">
    <property type="entry name" value="P4Hc"/>
    <property type="match status" value="1"/>
</dbReference>
<evidence type="ECO:0000313" key="9">
    <source>
        <dbReference type="Proteomes" id="UP000231701"/>
    </source>
</evidence>
<dbReference type="InterPro" id="IPR044862">
    <property type="entry name" value="Pro_4_hyd_alph_FE2OG_OXY"/>
</dbReference>
<dbReference type="InterPro" id="IPR051559">
    <property type="entry name" value="HIF_prolyl_hydroxylases"/>
</dbReference>
<name>A0A2K8KY14_MARES</name>
<dbReference type="InterPro" id="IPR006620">
    <property type="entry name" value="Pro_4_hyd_alph"/>
</dbReference>
<evidence type="ECO:0000256" key="5">
    <source>
        <dbReference type="ARBA" id="ARBA00023002"/>
    </source>
</evidence>
<gene>
    <name evidence="8" type="ORF">Ga0123461_1213</name>
</gene>
<dbReference type="KEGG" id="maes:Ga0123461_1213"/>
<evidence type="ECO:0000259" key="7">
    <source>
        <dbReference type="PROSITE" id="PS51471"/>
    </source>
</evidence>
<keyword evidence="4" id="KW-0223">Dioxygenase</keyword>
<keyword evidence="5" id="KW-0560">Oxidoreductase</keyword>
<dbReference type="AlphaFoldDB" id="A0A2K8KY14"/>
<dbReference type="GO" id="GO:0008198">
    <property type="term" value="F:ferrous iron binding"/>
    <property type="evidence" value="ECO:0007669"/>
    <property type="project" value="TreeGrafter"/>
</dbReference>
<reference evidence="8 9" key="1">
    <citation type="submission" date="2016-12" db="EMBL/GenBank/DDBJ databases">
        <title>Isolation and genomic insights into novel planktonic Zetaproteobacteria from stratified waters of the Chesapeake Bay.</title>
        <authorList>
            <person name="McAllister S.M."/>
            <person name="Kato S."/>
            <person name="Chan C.S."/>
            <person name="Chiu B.K."/>
            <person name="Field E.K."/>
        </authorList>
    </citation>
    <scope>NUCLEOTIDE SEQUENCE [LARGE SCALE GENOMIC DNA]</scope>
    <source>
        <strain evidence="8 9">CP-5</strain>
    </source>
</reference>
<sequence>MVHPLVAEIGSPSKFDRIVAELTETGLSICDDFISPLLVNSMAHEARSLWQQGAFRHARVGRGSSLQVRPEIRNDNICWLDPENLTAIQRPYFNDLEILRHHINSKLFLGLFEFEGHFALYPQGSFYNIHYDRFIGALERMVTCIIYLNHEWTAEDGGALQLHEGTAASSLSLPMQVLPQGGRLVCFLSEAFPHEVLAANRDRLSLTGWFRIRP</sequence>
<dbReference type="GO" id="GO:0031543">
    <property type="term" value="F:peptidyl-proline dioxygenase activity"/>
    <property type="evidence" value="ECO:0007669"/>
    <property type="project" value="TreeGrafter"/>
</dbReference>
<evidence type="ECO:0000256" key="6">
    <source>
        <dbReference type="ARBA" id="ARBA00023004"/>
    </source>
</evidence>
<dbReference type="RefSeq" id="WP_100277504.1">
    <property type="nucleotide sequence ID" value="NZ_CP018799.1"/>
</dbReference>
<keyword evidence="9" id="KW-1185">Reference proteome</keyword>
<dbReference type="Proteomes" id="UP000231701">
    <property type="component" value="Chromosome"/>
</dbReference>
<dbReference type="PANTHER" id="PTHR12907:SF26">
    <property type="entry name" value="HIF PROLYL HYDROXYLASE, ISOFORM C"/>
    <property type="match status" value="1"/>
</dbReference>
<keyword evidence="6" id="KW-0408">Iron</keyword>
<keyword evidence="2" id="KW-0479">Metal-binding</keyword>
<dbReference type="GO" id="GO:0071456">
    <property type="term" value="P:cellular response to hypoxia"/>
    <property type="evidence" value="ECO:0007669"/>
    <property type="project" value="TreeGrafter"/>
</dbReference>